<evidence type="ECO:0008006" key="5">
    <source>
        <dbReference type="Google" id="ProtNLM"/>
    </source>
</evidence>
<evidence type="ECO:0000313" key="3">
    <source>
        <dbReference type="EMBL" id="EXB81303.1"/>
    </source>
</evidence>
<dbReference type="AlphaFoldDB" id="W9RBP7"/>
<organism evidence="3 4">
    <name type="scientific">Morus notabilis</name>
    <dbReference type="NCBI Taxonomy" id="981085"/>
    <lineage>
        <taxon>Eukaryota</taxon>
        <taxon>Viridiplantae</taxon>
        <taxon>Streptophyta</taxon>
        <taxon>Embryophyta</taxon>
        <taxon>Tracheophyta</taxon>
        <taxon>Spermatophyta</taxon>
        <taxon>Magnoliopsida</taxon>
        <taxon>eudicotyledons</taxon>
        <taxon>Gunneridae</taxon>
        <taxon>Pentapetalae</taxon>
        <taxon>rosids</taxon>
        <taxon>fabids</taxon>
        <taxon>Rosales</taxon>
        <taxon>Moraceae</taxon>
        <taxon>Moreae</taxon>
        <taxon>Morus</taxon>
    </lineage>
</organism>
<dbReference type="PANTHER" id="PTHR33592">
    <property type="entry name" value="TRANSMEMBRANE PROTEIN"/>
    <property type="match status" value="1"/>
</dbReference>
<feature type="signal peptide" evidence="2">
    <location>
        <begin position="1"/>
        <end position="23"/>
    </location>
</feature>
<sequence length="69" mass="7535">MGFSQRRIIFTAFLVLAIMLACATLGEMRALEGEEWLKQLVIQSLPKGQNSPSSPNPCNNIPGRSNGKC</sequence>
<dbReference type="PROSITE" id="PS51257">
    <property type="entry name" value="PROKAR_LIPOPROTEIN"/>
    <property type="match status" value="1"/>
</dbReference>
<feature type="compositionally biased region" description="Low complexity" evidence="1">
    <location>
        <begin position="50"/>
        <end position="62"/>
    </location>
</feature>
<accession>W9RBP7</accession>
<gene>
    <name evidence="3" type="ORF">L484_005741</name>
</gene>
<keyword evidence="2" id="KW-0732">Signal</keyword>
<dbReference type="EMBL" id="KE344838">
    <property type="protein sequence ID" value="EXB81303.1"/>
    <property type="molecule type" value="Genomic_DNA"/>
</dbReference>
<evidence type="ECO:0000313" key="4">
    <source>
        <dbReference type="Proteomes" id="UP000030645"/>
    </source>
</evidence>
<feature type="chain" id="PRO_5004929402" description="Transmembrane protein" evidence="2">
    <location>
        <begin position="24"/>
        <end position="69"/>
    </location>
</feature>
<proteinExistence type="predicted"/>
<evidence type="ECO:0000256" key="1">
    <source>
        <dbReference type="SAM" id="MobiDB-lite"/>
    </source>
</evidence>
<keyword evidence="4" id="KW-1185">Reference proteome</keyword>
<reference evidence="4" key="1">
    <citation type="submission" date="2013-01" db="EMBL/GenBank/DDBJ databases">
        <title>Draft Genome Sequence of a Mulberry Tree, Morus notabilis C.K. Schneid.</title>
        <authorList>
            <person name="He N."/>
            <person name="Zhao S."/>
        </authorList>
    </citation>
    <scope>NUCLEOTIDE SEQUENCE</scope>
</reference>
<name>W9RBP7_9ROSA</name>
<dbReference type="Proteomes" id="UP000030645">
    <property type="component" value="Unassembled WGS sequence"/>
</dbReference>
<dbReference type="PANTHER" id="PTHR33592:SF3">
    <property type="entry name" value="TRANSMEMBRANE PROTEIN"/>
    <property type="match status" value="1"/>
</dbReference>
<evidence type="ECO:0000256" key="2">
    <source>
        <dbReference type="SAM" id="SignalP"/>
    </source>
</evidence>
<dbReference type="eggNOG" id="ENOG502R5VK">
    <property type="taxonomic scope" value="Eukaryota"/>
</dbReference>
<protein>
    <recommendedName>
        <fullName evidence="5">Transmembrane protein</fullName>
    </recommendedName>
</protein>
<feature type="region of interest" description="Disordered" evidence="1">
    <location>
        <begin position="46"/>
        <end position="69"/>
    </location>
</feature>